<evidence type="ECO:0000256" key="4">
    <source>
        <dbReference type="ARBA" id="ARBA00022643"/>
    </source>
</evidence>
<dbReference type="Proteomes" id="UP000824209">
    <property type="component" value="Unassembled WGS sequence"/>
</dbReference>
<organism evidence="6 7">
    <name type="scientific">Candidatus Ruthenibacterium avium</name>
    <dbReference type="NCBI Taxonomy" id="2838751"/>
    <lineage>
        <taxon>Bacteria</taxon>
        <taxon>Bacillati</taxon>
        <taxon>Bacillota</taxon>
        <taxon>Clostridia</taxon>
        <taxon>Eubacteriales</taxon>
        <taxon>Oscillospiraceae</taxon>
        <taxon>Ruthenibacterium</taxon>
    </lineage>
</organism>
<comment type="caution">
    <text evidence="6">The sequence shown here is derived from an EMBL/GenBank/DDBJ whole genome shotgun (WGS) entry which is preliminary data.</text>
</comment>
<dbReference type="InterPro" id="IPR004136">
    <property type="entry name" value="NMO"/>
</dbReference>
<evidence type="ECO:0000256" key="3">
    <source>
        <dbReference type="ARBA" id="ARBA00022630"/>
    </source>
</evidence>
<comment type="function">
    <text evidence="1">Nitronate monooxygenase that uses molecular oxygen to catalyze the oxidative denitrification of alkyl nitronates. Acts on propionate 3-nitronate (P3N), the presumed physiological substrate. Probably functions in the detoxification of P3N, a metabolic poison produced by plants and fungi as a defense mechanism.</text>
</comment>
<dbReference type="Gene3D" id="3.20.20.70">
    <property type="entry name" value="Aldolase class I"/>
    <property type="match status" value="1"/>
</dbReference>
<proteinExistence type="predicted"/>
<dbReference type="PANTHER" id="PTHR32332:SF18">
    <property type="entry name" value="2-NITROPROPANE DIOXYGENASE"/>
    <property type="match status" value="1"/>
</dbReference>
<evidence type="ECO:0000313" key="6">
    <source>
        <dbReference type="EMBL" id="HJB39125.1"/>
    </source>
</evidence>
<keyword evidence="6" id="KW-0503">Monooxygenase</keyword>
<dbReference type="AlphaFoldDB" id="A0A9D2S1F2"/>
<keyword evidence="5" id="KW-0560">Oxidoreductase</keyword>
<evidence type="ECO:0000256" key="5">
    <source>
        <dbReference type="ARBA" id="ARBA00023002"/>
    </source>
</evidence>
<dbReference type="Pfam" id="PF03060">
    <property type="entry name" value="NMO"/>
    <property type="match status" value="1"/>
</dbReference>
<dbReference type="PANTHER" id="PTHR32332">
    <property type="entry name" value="2-NITROPROPANE DIOXYGENASE"/>
    <property type="match status" value="1"/>
</dbReference>
<sequence>MSILLGTRTLDVPILQGGMGVGVSMGGLAGAVAACGAMGTISTAIPGYDEPDFGKNPNAANLRVLAREIEKAKQISKEKGLVAINAMVATVQYAESVMTAIKSGVDAIVSGAGLPNELPAIAKGADVLLAPIVSGGRAARVICRMWETRHQRYPDFVVLEGPQAGGHLGFSKEEVKSDSAPKLEDLIKETIEALRPFEERAKRAIPVFAAGGVWDGKDAARMERQGAAGVQLATRFIGTYECDASQGFKDILIAAKKEDVQIVQSPVGMPGRALRTPLIDRLSNGVKTAAEHCVNCLTPCPKKETPYCIMEALVKALKGNYEEGLFFCGSNVWRLDRMMHVSELIDEIMRDWRAFA</sequence>
<gene>
    <name evidence="6" type="ORF">H9943_01860</name>
</gene>
<keyword evidence="3" id="KW-0285">Flavoprotein</keyword>
<evidence type="ECO:0000256" key="2">
    <source>
        <dbReference type="ARBA" id="ARBA00013457"/>
    </source>
</evidence>
<evidence type="ECO:0000313" key="7">
    <source>
        <dbReference type="Proteomes" id="UP000824209"/>
    </source>
</evidence>
<dbReference type="GO" id="GO:0018580">
    <property type="term" value="F:nitronate monooxygenase activity"/>
    <property type="evidence" value="ECO:0007669"/>
    <property type="project" value="InterPro"/>
</dbReference>
<protein>
    <recommendedName>
        <fullName evidence="2">Probable nitronate monooxygenase</fullName>
    </recommendedName>
</protein>
<dbReference type="CDD" id="cd04730">
    <property type="entry name" value="NPD_like"/>
    <property type="match status" value="1"/>
</dbReference>
<dbReference type="EMBL" id="DWYA01000020">
    <property type="protein sequence ID" value="HJB39125.1"/>
    <property type="molecule type" value="Genomic_DNA"/>
</dbReference>
<keyword evidence="4" id="KW-0288">FMN</keyword>
<evidence type="ECO:0000256" key="1">
    <source>
        <dbReference type="ARBA" id="ARBA00003535"/>
    </source>
</evidence>
<dbReference type="InterPro" id="IPR013785">
    <property type="entry name" value="Aldolase_TIM"/>
</dbReference>
<accession>A0A9D2S1F2</accession>
<dbReference type="SUPFAM" id="SSF51412">
    <property type="entry name" value="Inosine monophosphate dehydrogenase (IMPDH)"/>
    <property type="match status" value="1"/>
</dbReference>
<reference evidence="6" key="1">
    <citation type="journal article" date="2021" name="PeerJ">
        <title>Extensive microbial diversity within the chicken gut microbiome revealed by metagenomics and culture.</title>
        <authorList>
            <person name="Gilroy R."/>
            <person name="Ravi A."/>
            <person name="Getino M."/>
            <person name="Pursley I."/>
            <person name="Horton D.L."/>
            <person name="Alikhan N.F."/>
            <person name="Baker D."/>
            <person name="Gharbi K."/>
            <person name="Hall N."/>
            <person name="Watson M."/>
            <person name="Adriaenssens E.M."/>
            <person name="Foster-Nyarko E."/>
            <person name="Jarju S."/>
            <person name="Secka A."/>
            <person name="Antonio M."/>
            <person name="Oren A."/>
            <person name="Chaudhuri R.R."/>
            <person name="La Ragione R."/>
            <person name="Hildebrand F."/>
            <person name="Pallen M.J."/>
        </authorList>
    </citation>
    <scope>NUCLEOTIDE SEQUENCE</scope>
    <source>
        <strain evidence="6">ChiBcec8-14828</strain>
    </source>
</reference>
<name>A0A9D2S1F2_9FIRM</name>
<reference evidence="6" key="2">
    <citation type="submission" date="2021-04" db="EMBL/GenBank/DDBJ databases">
        <authorList>
            <person name="Gilroy R."/>
        </authorList>
    </citation>
    <scope>NUCLEOTIDE SEQUENCE</scope>
    <source>
        <strain evidence="6">ChiBcec8-14828</strain>
    </source>
</reference>